<organism evidence="5 6">
    <name type="scientific">Enterobacter lignolyticus (strain SCF1)</name>
    <dbReference type="NCBI Taxonomy" id="701347"/>
    <lineage>
        <taxon>Bacteria</taxon>
        <taxon>Pseudomonadati</taxon>
        <taxon>Pseudomonadota</taxon>
        <taxon>Gammaproteobacteria</taxon>
        <taxon>Enterobacterales</taxon>
        <taxon>Enterobacteriaceae</taxon>
        <taxon>Pluralibacter</taxon>
    </lineage>
</organism>
<keyword evidence="2" id="KW-0808">Transferase</keyword>
<evidence type="ECO:0000256" key="2">
    <source>
        <dbReference type="ARBA" id="ARBA00022679"/>
    </source>
</evidence>
<protein>
    <submittedName>
        <fullName evidence="5">Methyltransferase type 11</fullName>
    </submittedName>
</protein>
<evidence type="ECO:0000313" key="6">
    <source>
        <dbReference type="Proteomes" id="UP000006872"/>
    </source>
</evidence>
<dbReference type="RefSeq" id="WP_013367782.1">
    <property type="nucleotide sequence ID" value="NC_014618.1"/>
</dbReference>
<name>E3GBL7_ENTLS</name>
<dbReference type="EMBL" id="CP002272">
    <property type="protein sequence ID" value="ADO50059.1"/>
    <property type="molecule type" value="Genomic_DNA"/>
</dbReference>
<keyword evidence="3" id="KW-0949">S-adenosyl-L-methionine</keyword>
<dbReference type="CDD" id="cd02440">
    <property type="entry name" value="AdoMet_MTases"/>
    <property type="match status" value="1"/>
</dbReference>
<reference evidence="5 6" key="2">
    <citation type="journal article" date="2011" name="Stand. Genomic Sci.">
        <title>Complete genome sequence of 'Enterobacter lignolyticus' SCF1.</title>
        <authorList>
            <person name="Deangelis K.M."/>
            <person name="D'Haeseleer P."/>
            <person name="Chivian D."/>
            <person name="Fortney J.L."/>
            <person name="Khudyakov J."/>
            <person name="Simmons B."/>
            <person name="Woo H."/>
            <person name="Arkin A.P."/>
            <person name="Davenport K.W."/>
            <person name="Goodwin L."/>
            <person name="Chen A."/>
            <person name="Ivanova N."/>
            <person name="Kyrpides N.C."/>
            <person name="Mavromatis K."/>
            <person name="Woyke T."/>
            <person name="Hazen T.C."/>
        </authorList>
    </citation>
    <scope>NUCLEOTIDE SEQUENCE [LARGE SCALE GENOMIC DNA]</scope>
    <source>
        <strain evidence="5 6">SCF1</strain>
    </source>
</reference>
<keyword evidence="1 5" id="KW-0489">Methyltransferase</keyword>
<dbReference type="GO" id="GO:0032259">
    <property type="term" value="P:methylation"/>
    <property type="evidence" value="ECO:0007669"/>
    <property type="project" value="UniProtKB-KW"/>
</dbReference>
<keyword evidence="6" id="KW-1185">Reference proteome</keyword>
<dbReference type="InterPro" id="IPR029063">
    <property type="entry name" value="SAM-dependent_MTases_sf"/>
</dbReference>
<evidence type="ECO:0000256" key="3">
    <source>
        <dbReference type="ARBA" id="ARBA00022691"/>
    </source>
</evidence>
<sequence>MSHLFSTAFRRANLMGPDALMLAEDVCDSLALRPGMRVLDLGCGTGLTSMYLARRYGVEVVAMDLWISAADNQKRFAQRGFGSRILPLRLDVAELPVALPFAENLFDALISIDAWHYFGASAGFFDSHLAPFIRPGGRVAVVVPGLKAPFNSGVPPELAPYWQPNINFFTVDWWRQLWQQSAALKVERCEENARCEDAWREWLACDHPYAVRDRGMMAAEGGRYFNFTSMTGYISK</sequence>
<gene>
    <name evidence="5" type="ordered locus">Entcl_3819</name>
</gene>
<reference evidence="6" key="1">
    <citation type="submission" date="2010-10" db="EMBL/GenBank/DDBJ databases">
        <title>Complete sequence of Enterobacter cloacae SCF1.</title>
        <authorList>
            <consortium name="US DOE Joint Genome Institute"/>
            <person name="Lucas S."/>
            <person name="Copeland A."/>
            <person name="Lapidus A."/>
            <person name="Cheng J.-F."/>
            <person name="Bruce D."/>
            <person name="Goodwin L."/>
            <person name="Pitluck S."/>
            <person name="Davenport K."/>
            <person name="Detter J.C."/>
            <person name="Han C."/>
            <person name="Tapia R."/>
            <person name="Land M."/>
            <person name="Hauser L."/>
            <person name="Chang Y.-J."/>
            <person name="Jeffries C."/>
            <person name="Kyrpides N."/>
            <person name="Ivanova N."/>
            <person name="Mikhailova N."/>
            <person name="DeAngelis K."/>
            <person name="Arkin A.P."/>
            <person name="Chivian D."/>
            <person name="Edwards B."/>
            <person name="Woo H."/>
            <person name="Hazen T.C."/>
            <person name="Woyke T."/>
        </authorList>
    </citation>
    <scope>NUCLEOTIDE SEQUENCE [LARGE SCALE GENOMIC DNA]</scope>
    <source>
        <strain evidence="6">SCF1</strain>
    </source>
</reference>
<feature type="domain" description="Methyltransferase" evidence="4">
    <location>
        <begin position="38"/>
        <end position="136"/>
    </location>
</feature>
<dbReference type="eggNOG" id="COG2230">
    <property type="taxonomic scope" value="Bacteria"/>
</dbReference>
<evidence type="ECO:0000313" key="5">
    <source>
        <dbReference type="EMBL" id="ADO50059.1"/>
    </source>
</evidence>
<dbReference type="AlphaFoldDB" id="E3GBL7"/>
<dbReference type="KEGG" id="esc:Entcl_3819"/>
<dbReference type="STRING" id="701347.Entcl_3819"/>
<dbReference type="Pfam" id="PF13649">
    <property type="entry name" value="Methyltransf_25"/>
    <property type="match status" value="1"/>
</dbReference>
<dbReference type="InterPro" id="IPR041698">
    <property type="entry name" value="Methyltransf_25"/>
</dbReference>
<evidence type="ECO:0000256" key="1">
    <source>
        <dbReference type="ARBA" id="ARBA00022603"/>
    </source>
</evidence>
<dbReference type="Proteomes" id="UP000006872">
    <property type="component" value="Chromosome"/>
</dbReference>
<dbReference type="PANTHER" id="PTHR43464:SF19">
    <property type="entry name" value="UBIQUINONE BIOSYNTHESIS O-METHYLTRANSFERASE, MITOCHONDRIAL"/>
    <property type="match status" value="1"/>
</dbReference>
<dbReference type="PANTHER" id="PTHR43464">
    <property type="entry name" value="METHYLTRANSFERASE"/>
    <property type="match status" value="1"/>
</dbReference>
<dbReference type="GO" id="GO:0008168">
    <property type="term" value="F:methyltransferase activity"/>
    <property type="evidence" value="ECO:0007669"/>
    <property type="project" value="UniProtKB-KW"/>
</dbReference>
<proteinExistence type="predicted"/>
<dbReference type="SUPFAM" id="SSF53335">
    <property type="entry name" value="S-adenosyl-L-methionine-dependent methyltransferases"/>
    <property type="match status" value="1"/>
</dbReference>
<accession>E3GBL7</accession>
<evidence type="ECO:0000259" key="4">
    <source>
        <dbReference type="Pfam" id="PF13649"/>
    </source>
</evidence>
<dbReference type="HOGENOM" id="CLU_063459_0_0_6"/>
<dbReference type="Gene3D" id="3.40.50.150">
    <property type="entry name" value="Vaccinia Virus protein VP39"/>
    <property type="match status" value="1"/>
</dbReference>